<gene>
    <name evidence="9" type="ORF">H8712_11035</name>
</gene>
<dbReference type="GO" id="GO:0016301">
    <property type="term" value="F:kinase activity"/>
    <property type="evidence" value="ECO:0007669"/>
    <property type="project" value="UniProtKB-KW"/>
</dbReference>
<comment type="catalytic activity">
    <reaction evidence="1">
        <text>ATP + protein L-histidine = ADP + protein N-phospho-L-histidine.</text>
        <dbReference type="EC" id="2.7.13.3"/>
    </reaction>
</comment>
<dbReference type="SMART" id="SM00388">
    <property type="entry name" value="HisKA"/>
    <property type="match status" value="1"/>
</dbReference>
<protein>
    <recommendedName>
        <fullName evidence="3">histidine kinase</fullName>
        <ecNumber evidence="3">2.7.13.3</ecNumber>
    </recommendedName>
</protein>
<dbReference type="PRINTS" id="PR00344">
    <property type="entry name" value="BCTRLSENSOR"/>
</dbReference>
<proteinExistence type="predicted"/>
<evidence type="ECO:0000256" key="6">
    <source>
        <dbReference type="ARBA" id="ARBA00022777"/>
    </source>
</evidence>
<keyword evidence="10" id="KW-1185">Reference proteome</keyword>
<evidence type="ECO:0000256" key="2">
    <source>
        <dbReference type="ARBA" id="ARBA00004370"/>
    </source>
</evidence>
<organism evidence="9 10">
    <name type="scientific">Blautia stercoris</name>
    <dbReference type="NCBI Taxonomy" id="871664"/>
    <lineage>
        <taxon>Bacteria</taxon>
        <taxon>Bacillati</taxon>
        <taxon>Bacillota</taxon>
        <taxon>Clostridia</taxon>
        <taxon>Lachnospirales</taxon>
        <taxon>Lachnospiraceae</taxon>
        <taxon>Blautia</taxon>
    </lineage>
</organism>
<dbReference type="Gene3D" id="1.10.287.130">
    <property type="match status" value="1"/>
</dbReference>
<keyword evidence="5" id="KW-0808">Transferase</keyword>
<dbReference type="Pfam" id="PF02518">
    <property type="entry name" value="HATPase_c"/>
    <property type="match status" value="1"/>
</dbReference>
<dbReference type="Proteomes" id="UP000661649">
    <property type="component" value="Unassembled WGS sequence"/>
</dbReference>
<keyword evidence="6 9" id="KW-0418">Kinase</keyword>
<feature type="domain" description="Histidine kinase" evidence="8">
    <location>
        <begin position="92"/>
        <end position="307"/>
    </location>
</feature>
<comment type="subcellular location">
    <subcellularLocation>
        <location evidence="2">Membrane</location>
    </subcellularLocation>
</comment>
<dbReference type="InterPro" id="IPR004358">
    <property type="entry name" value="Sig_transdc_His_kin-like_C"/>
</dbReference>
<dbReference type="InterPro" id="IPR005467">
    <property type="entry name" value="His_kinase_dom"/>
</dbReference>
<reference evidence="9 10" key="1">
    <citation type="submission" date="2020-08" db="EMBL/GenBank/DDBJ databases">
        <title>Genome public.</title>
        <authorList>
            <person name="Liu C."/>
            <person name="Sun Q."/>
        </authorList>
    </citation>
    <scope>NUCLEOTIDE SEQUENCE [LARGE SCALE GENOMIC DNA]</scope>
    <source>
        <strain evidence="9 10">3_YM_SP_D4_24.mj</strain>
    </source>
</reference>
<accession>A0ABR7PCH6</accession>
<dbReference type="RefSeq" id="WP_187558853.1">
    <property type="nucleotide sequence ID" value="NZ_JACRTP010000004.1"/>
</dbReference>
<dbReference type="PROSITE" id="PS50109">
    <property type="entry name" value="HIS_KIN"/>
    <property type="match status" value="1"/>
</dbReference>
<dbReference type="SMART" id="SM00387">
    <property type="entry name" value="HATPase_c"/>
    <property type="match status" value="1"/>
</dbReference>
<keyword evidence="7" id="KW-0902">Two-component regulatory system</keyword>
<evidence type="ECO:0000259" key="8">
    <source>
        <dbReference type="PROSITE" id="PS50109"/>
    </source>
</evidence>
<dbReference type="CDD" id="cd00075">
    <property type="entry name" value="HATPase"/>
    <property type="match status" value="1"/>
</dbReference>
<dbReference type="SUPFAM" id="SSF55874">
    <property type="entry name" value="ATPase domain of HSP90 chaperone/DNA topoisomerase II/histidine kinase"/>
    <property type="match status" value="1"/>
</dbReference>
<evidence type="ECO:0000256" key="5">
    <source>
        <dbReference type="ARBA" id="ARBA00022679"/>
    </source>
</evidence>
<keyword evidence="4" id="KW-0597">Phosphoprotein</keyword>
<evidence type="ECO:0000313" key="10">
    <source>
        <dbReference type="Proteomes" id="UP000661649"/>
    </source>
</evidence>
<name>A0ABR7PCH6_9FIRM</name>
<dbReference type="InterPro" id="IPR050351">
    <property type="entry name" value="BphY/WalK/GraS-like"/>
</dbReference>
<dbReference type="PANTHER" id="PTHR45453:SF1">
    <property type="entry name" value="PHOSPHATE REGULON SENSOR PROTEIN PHOR"/>
    <property type="match status" value="1"/>
</dbReference>
<dbReference type="SUPFAM" id="SSF47384">
    <property type="entry name" value="Homodimeric domain of signal transducing histidine kinase"/>
    <property type="match status" value="1"/>
</dbReference>
<evidence type="ECO:0000256" key="1">
    <source>
        <dbReference type="ARBA" id="ARBA00000085"/>
    </source>
</evidence>
<dbReference type="EC" id="2.7.13.3" evidence="3"/>
<dbReference type="PANTHER" id="PTHR45453">
    <property type="entry name" value="PHOSPHATE REGULON SENSOR PROTEIN PHOR"/>
    <property type="match status" value="1"/>
</dbReference>
<dbReference type="Gene3D" id="3.30.565.10">
    <property type="entry name" value="Histidine kinase-like ATPase, C-terminal domain"/>
    <property type="match status" value="1"/>
</dbReference>
<dbReference type="CDD" id="cd00082">
    <property type="entry name" value="HisKA"/>
    <property type="match status" value="1"/>
</dbReference>
<evidence type="ECO:0000256" key="3">
    <source>
        <dbReference type="ARBA" id="ARBA00012438"/>
    </source>
</evidence>
<dbReference type="Pfam" id="PF00512">
    <property type="entry name" value="HisKA"/>
    <property type="match status" value="1"/>
</dbReference>
<evidence type="ECO:0000256" key="7">
    <source>
        <dbReference type="ARBA" id="ARBA00023012"/>
    </source>
</evidence>
<sequence length="307" mass="35661">MFQLIMYLLFFFSIIITVHCVINNFHLKSEINQLEKELDIIIHENLRHRILVKPYSHTQNLCFQINELCALYQNDILSFKKSEKKYKNLMVNLSHDVRTPLASMIGHLELLTDSLNNISLDNYSSLEVISRKALELTNFIEMLFQWTKLDANEEKLTLSTFDIAEQSRIIISKWITSFEKNNIEYSFSIPEKKYLCILDATAYQRILDNIFKNILNHSHATKLHFSITQSATYVSISIEDNGIGIDTKEQSFIFERLYRCDISQNNKGNGLGLSIAKELTEKMHGTISVESIPNTYTKFLISFPLQN</sequence>
<evidence type="ECO:0000256" key="4">
    <source>
        <dbReference type="ARBA" id="ARBA00022553"/>
    </source>
</evidence>
<dbReference type="InterPro" id="IPR036890">
    <property type="entry name" value="HATPase_C_sf"/>
</dbReference>
<dbReference type="InterPro" id="IPR003661">
    <property type="entry name" value="HisK_dim/P_dom"/>
</dbReference>
<dbReference type="InterPro" id="IPR003594">
    <property type="entry name" value="HATPase_dom"/>
</dbReference>
<dbReference type="EMBL" id="JACRTP010000004">
    <property type="protein sequence ID" value="MBC8629138.1"/>
    <property type="molecule type" value="Genomic_DNA"/>
</dbReference>
<dbReference type="InterPro" id="IPR036097">
    <property type="entry name" value="HisK_dim/P_sf"/>
</dbReference>
<comment type="caution">
    <text evidence="9">The sequence shown here is derived from an EMBL/GenBank/DDBJ whole genome shotgun (WGS) entry which is preliminary data.</text>
</comment>
<evidence type="ECO:0000313" key="9">
    <source>
        <dbReference type="EMBL" id="MBC8629138.1"/>
    </source>
</evidence>